<dbReference type="HOGENOM" id="CLU_592317_0_0_1"/>
<evidence type="ECO:0000313" key="2">
    <source>
        <dbReference type="Proteomes" id="UP000008694"/>
    </source>
</evidence>
<name>D7KEN6_ARALL</name>
<protein>
    <submittedName>
        <fullName evidence="1">Uncharacterized protein</fullName>
    </submittedName>
</protein>
<accession>D7KEN6</accession>
<keyword evidence="2" id="KW-1185">Reference proteome</keyword>
<gene>
    <name evidence="1" type="ORF">ARALYDRAFT_890528</name>
</gene>
<organism evidence="2">
    <name type="scientific">Arabidopsis lyrata subsp. lyrata</name>
    <name type="common">Lyre-leaved rock-cress</name>
    <dbReference type="NCBI Taxonomy" id="81972"/>
    <lineage>
        <taxon>Eukaryota</taxon>
        <taxon>Viridiplantae</taxon>
        <taxon>Streptophyta</taxon>
        <taxon>Embryophyta</taxon>
        <taxon>Tracheophyta</taxon>
        <taxon>Spermatophyta</taxon>
        <taxon>Magnoliopsida</taxon>
        <taxon>eudicotyledons</taxon>
        <taxon>Gunneridae</taxon>
        <taxon>Pentapetalae</taxon>
        <taxon>rosids</taxon>
        <taxon>malvids</taxon>
        <taxon>Brassicales</taxon>
        <taxon>Brassicaceae</taxon>
        <taxon>Camelineae</taxon>
        <taxon>Arabidopsis</taxon>
    </lineage>
</organism>
<dbReference type="eggNOG" id="KOG0496">
    <property type="taxonomic scope" value="Eukaryota"/>
</dbReference>
<dbReference type="EMBL" id="GL348713">
    <property type="protein sequence ID" value="EFH67099.1"/>
    <property type="molecule type" value="Genomic_DNA"/>
</dbReference>
<evidence type="ECO:0000313" key="1">
    <source>
        <dbReference type="EMBL" id="EFH67099.1"/>
    </source>
</evidence>
<proteinExistence type="predicted"/>
<reference evidence="2" key="1">
    <citation type="journal article" date="2011" name="Nat. Genet.">
        <title>The Arabidopsis lyrata genome sequence and the basis of rapid genome size change.</title>
        <authorList>
            <person name="Hu T.T."/>
            <person name="Pattyn P."/>
            <person name="Bakker E.G."/>
            <person name="Cao J."/>
            <person name="Cheng J.-F."/>
            <person name="Clark R.M."/>
            <person name="Fahlgren N."/>
            <person name="Fawcett J.A."/>
            <person name="Grimwood J."/>
            <person name="Gundlach H."/>
            <person name="Haberer G."/>
            <person name="Hollister J.D."/>
            <person name="Ossowski S."/>
            <person name="Ottilar R.P."/>
            <person name="Salamov A.A."/>
            <person name="Schneeberger K."/>
            <person name="Spannagl M."/>
            <person name="Wang X."/>
            <person name="Yang L."/>
            <person name="Nasrallah M.E."/>
            <person name="Bergelson J."/>
            <person name="Carrington J.C."/>
            <person name="Gaut B.S."/>
            <person name="Schmutz J."/>
            <person name="Mayer K.F.X."/>
            <person name="Van de Peer Y."/>
            <person name="Grigoriev I.V."/>
            <person name="Nordborg M."/>
            <person name="Weigel D."/>
            <person name="Guo Y.-L."/>
        </authorList>
    </citation>
    <scope>NUCLEOTIDE SEQUENCE [LARGE SCALE GENOMIC DNA]</scope>
    <source>
        <strain evidence="2">cv. MN47</strain>
    </source>
</reference>
<dbReference type="AlphaFoldDB" id="D7KEN6"/>
<sequence length="532" mass="60429">MPSDAGRALSHRRREFSFVHLAPFHSRSIISSLLLNFCFPFLNPFQTLLNLWLLVRSSTTKLQERRWCPAISISRPQLVSPLPFLPSFPRTAMFLCFSSFLSNLDQNHQLPTLASPKMIAPPQNLSSSPYGGHHAQVRLLPAFVKLGLQQLVGFIIFGPLWSPQPKPSRCFQTHYLLKPRSVPFLFLFISSQSLCLLSKLFVQGLQIERYASLLLWVSKIIVRILPLDSPRVIGHEIHCLIIEVFRLKKIGIMIPSPWSGDYRCFFTPSSLFPLNTETKQVLITNLMAIIHETRSLRKNGIMIPSLRSGGYHSFLNFLSPYAPLTEPIHVQTIKCRDNFLTPKSLKLASGYIFHVSNQRQTLCEILNLHGHVREDPPVLLRFLCSLVRILALASFCYALSKLNYQSTKTLASNLKHQITTTFARTRAKALRVLLLMPVRFTTLASSSTPLGLLTVAICSSIDSFLEELSITFDLTCTKKLLSFWLKALKELLLFNLIYPFFYLMLALGNALYGCIVNFGISDSFYLCIWFLS</sequence>
<dbReference type="Gramene" id="scaffold_103322.1">
    <property type="protein sequence ID" value="scaffold_103322.1"/>
    <property type="gene ID" value="scaffold_103322.1"/>
</dbReference>
<dbReference type="Proteomes" id="UP000008694">
    <property type="component" value="Unassembled WGS sequence"/>
</dbReference>